<feature type="region of interest" description="Disordered" evidence="1">
    <location>
        <begin position="103"/>
        <end position="138"/>
    </location>
</feature>
<sequence>MQEWICHTCDSHLIKGGMPSIAVANSLELAPIPPELEELNVLERQLIAKILPFDKIVALPKGRQRAVHGAVVCVPSEVETTVNSLPRPSAEAQLLQVIGRSMKKRTDAARDNPDGEMETAADATDEQRPSDADKEKEDLRPGLALDTCMQPPDIAQEVLSYGDGIFSVAPAQGSKPVGFFSTPKLEAMAFPVQFPTGRNTLDEVRQVKLSPSRYFNTRLFCVDTRFAKDQSYLFFAQFVTETHMATCSMSIQTRKGKKNAGDGRRISRRGRGLFSA</sequence>
<protein>
    <recommendedName>
        <fullName evidence="2">DUF6570 domain-containing protein</fullName>
    </recommendedName>
</protein>
<dbReference type="Pfam" id="PF20209">
    <property type="entry name" value="DUF6570"/>
    <property type="match status" value="1"/>
</dbReference>
<feature type="compositionally biased region" description="Basic and acidic residues" evidence="1">
    <location>
        <begin position="125"/>
        <end position="138"/>
    </location>
</feature>
<name>A0AAD7R0D2_9TELE</name>
<evidence type="ECO:0000313" key="3">
    <source>
        <dbReference type="EMBL" id="KAJ8351005.1"/>
    </source>
</evidence>
<evidence type="ECO:0000256" key="1">
    <source>
        <dbReference type="SAM" id="MobiDB-lite"/>
    </source>
</evidence>
<accession>A0AAD7R0D2</accession>
<feature type="region of interest" description="Disordered" evidence="1">
    <location>
        <begin position="254"/>
        <end position="276"/>
    </location>
</feature>
<reference evidence="3" key="1">
    <citation type="journal article" date="2023" name="Science">
        <title>Genome structures resolve the early diversification of teleost fishes.</title>
        <authorList>
            <person name="Parey E."/>
            <person name="Louis A."/>
            <person name="Montfort J."/>
            <person name="Bouchez O."/>
            <person name="Roques C."/>
            <person name="Iampietro C."/>
            <person name="Lluch J."/>
            <person name="Castinel A."/>
            <person name="Donnadieu C."/>
            <person name="Desvignes T."/>
            <person name="Floi Bucao C."/>
            <person name="Jouanno E."/>
            <person name="Wen M."/>
            <person name="Mejri S."/>
            <person name="Dirks R."/>
            <person name="Jansen H."/>
            <person name="Henkel C."/>
            <person name="Chen W.J."/>
            <person name="Zahm M."/>
            <person name="Cabau C."/>
            <person name="Klopp C."/>
            <person name="Thompson A.W."/>
            <person name="Robinson-Rechavi M."/>
            <person name="Braasch I."/>
            <person name="Lecointre G."/>
            <person name="Bobe J."/>
            <person name="Postlethwait J.H."/>
            <person name="Berthelot C."/>
            <person name="Roest Crollius H."/>
            <person name="Guiguen Y."/>
        </authorList>
    </citation>
    <scope>NUCLEOTIDE SEQUENCE</scope>
    <source>
        <strain evidence="3">NC1722</strain>
    </source>
</reference>
<gene>
    <name evidence="3" type="ORF">AAFF_G00165530</name>
</gene>
<dbReference type="InterPro" id="IPR046700">
    <property type="entry name" value="DUF6570"/>
</dbReference>
<feature type="compositionally biased region" description="Basic residues" evidence="1">
    <location>
        <begin position="266"/>
        <end position="276"/>
    </location>
</feature>
<dbReference type="AlphaFoldDB" id="A0AAD7R0D2"/>
<dbReference type="Proteomes" id="UP001221898">
    <property type="component" value="Unassembled WGS sequence"/>
</dbReference>
<feature type="compositionally biased region" description="Basic and acidic residues" evidence="1">
    <location>
        <begin position="104"/>
        <end position="113"/>
    </location>
</feature>
<evidence type="ECO:0000259" key="2">
    <source>
        <dbReference type="Pfam" id="PF20209"/>
    </source>
</evidence>
<evidence type="ECO:0000313" key="4">
    <source>
        <dbReference type="Proteomes" id="UP001221898"/>
    </source>
</evidence>
<organism evidence="3 4">
    <name type="scientific">Aldrovandia affinis</name>
    <dbReference type="NCBI Taxonomy" id="143900"/>
    <lineage>
        <taxon>Eukaryota</taxon>
        <taxon>Metazoa</taxon>
        <taxon>Chordata</taxon>
        <taxon>Craniata</taxon>
        <taxon>Vertebrata</taxon>
        <taxon>Euteleostomi</taxon>
        <taxon>Actinopterygii</taxon>
        <taxon>Neopterygii</taxon>
        <taxon>Teleostei</taxon>
        <taxon>Notacanthiformes</taxon>
        <taxon>Halosauridae</taxon>
        <taxon>Aldrovandia</taxon>
    </lineage>
</organism>
<feature type="domain" description="DUF6570" evidence="2">
    <location>
        <begin position="15"/>
        <end position="107"/>
    </location>
</feature>
<proteinExistence type="predicted"/>
<keyword evidence="4" id="KW-1185">Reference proteome</keyword>
<dbReference type="EMBL" id="JAINUG010002208">
    <property type="protein sequence ID" value="KAJ8351005.1"/>
    <property type="molecule type" value="Genomic_DNA"/>
</dbReference>
<comment type="caution">
    <text evidence="3">The sequence shown here is derived from an EMBL/GenBank/DDBJ whole genome shotgun (WGS) entry which is preliminary data.</text>
</comment>